<protein>
    <submittedName>
        <fullName evidence="3">COesterase domain-containing protein</fullName>
    </submittedName>
</protein>
<dbReference type="Proteomes" id="UP000050761">
    <property type="component" value="Unassembled WGS sequence"/>
</dbReference>
<accession>A0A183GDK5</accession>
<dbReference type="WBParaSite" id="HPBE_0002033301-mRNA-1">
    <property type="protein sequence ID" value="HPBE_0002033301-mRNA-1"/>
    <property type="gene ID" value="HPBE_0002033301"/>
</dbReference>
<dbReference type="AlphaFoldDB" id="A0A183GDK5"/>
<evidence type="ECO:0000313" key="2">
    <source>
        <dbReference type="Proteomes" id="UP000050761"/>
    </source>
</evidence>
<accession>A0A3P8BP13</accession>
<evidence type="ECO:0000313" key="1">
    <source>
        <dbReference type="EMBL" id="VDP19420.1"/>
    </source>
</evidence>
<name>A0A183GDK5_HELPZ</name>
<sequence>MSMVSSIKAEAGEDQHLRTGRQLLSMRRRLLKTALLLTILHYASAFDIFAMVEVISGITKADLIRYMSIADDAVKKDLQVGAKKSGKYPDVFYMPGYSEDVPKTSLNMFGDKVDVRKTSSYVPGDSEGVPKKVA</sequence>
<evidence type="ECO:0000313" key="3">
    <source>
        <dbReference type="WBParaSite" id="HPBE_0002033301-mRNA-1"/>
    </source>
</evidence>
<gene>
    <name evidence="1" type="ORF">HPBE_LOCUS20332</name>
</gene>
<dbReference type="EMBL" id="UZAH01032060">
    <property type="protein sequence ID" value="VDP19420.1"/>
    <property type="molecule type" value="Genomic_DNA"/>
</dbReference>
<reference evidence="3" key="2">
    <citation type="submission" date="2019-09" db="UniProtKB">
        <authorList>
            <consortium name="WormBaseParasite"/>
        </authorList>
    </citation>
    <scope>IDENTIFICATION</scope>
</reference>
<reference evidence="1 2" key="1">
    <citation type="submission" date="2018-11" db="EMBL/GenBank/DDBJ databases">
        <authorList>
            <consortium name="Pathogen Informatics"/>
        </authorList>
    </citation>
    <scope>NUCLEOTIDE SEQUENCE [LARGE SCALE GENOMIC DNA]</scope>
</reference>
<organism evidence="2 3">
    <name type="scientific">Heligmosomoides polygyrus</name>
    <name type="common">Parasitic roundworm</name>
    <dbReference type="NCBI Taxonomy" id="6339"/>
    <lineage>
        <taxon>Eukaryota</taxon>
        <taxon>Metazoa</taxon>
        <taxon>Ecdysozoa</taxon>
        <taxon>Nematoda</taxon>
        <taxon>Chromadorea</taxon>
        <taxon>Rhabditida</taxon>
        <taxon>Rhabditina</taxon>
        <taxon>Rhabditomorpha</taxon>
        <taxon>Strongyloidea</taxon>
        <taxon>Heligmosomidae</taxon>
        <taxon>Heligmosomoides</taxon>
    </lineage>
</organism>
<proteinExistence type="predicted"/>
<keyword evidence="2" id="KW-1185">Reference proteome</keyword>